<evidence type="ECO:0000313" key="2">
    <source>
        <dbReference type="Proteomes" id="UP001220324"/>
    </source>
</evidence>
<dbReference type="SUPFAM" id="SSF53335">
    <property type="entry name" value="S-adenosyl-L-methionine-dependent methyltransferases"/>
    <property type="match status" value="1"/>
</dbReference>
<dbReference type="InterPro" id="IPR029063">
    <property type="entry name" value="SAM-dependent_MTases_sf"/>
</dbReference>
<dbReference type="CDD" id="cd02440">
    <property type="entry name" value="AdoMet_MTases"/>
    <property type="match status" value="1"/>
</dbReference>
<dbReference type="Proteomes" id="UP001220324">
    <property type="component" value="Unassembled WGS sequence"/>
</dbReference>
<dbReference type="Pfam" id="PF13489">
    <property type="entry name" value="Methyltransf_23"/>
    <property type="match status" value="1"/>
</dbReference>
<evidence type="ECO:0000313" key="1">
    <source>
        <dbReference type="EMBL" id="KAJ5540490.1"/>
    </source>
</evidence>
<dbReference type="EMBL" id="JAQIZZ010000005">
    <property type="protein sequence ID" value="KAJ5540490.1"/>
    <property type="molecule type" value="Genomic_DNA"/>
</dbReference>
<dbReference type="Gene3D" id="3.40.50.150">
    <property type="entry name" value="Vaccinia Virus protein VP39"/>
    <property type="match status" value="1"/>
</dbReference>
<organism evidence="1 2">
    <name type="scientific">Penicillium frequentans</name>
    <dbReference type="NCBI Taxonomy" id="3151616"/>
    <lineage>
        <taxon>Eukaryota</taxon>
        <taxon>Fungi</taxon>
        <taxon>Dikarya</taxon>
        <taxon>Ascomycota</taxon>
        <taxon>Pezizomycotina</taxon>
        <taxon>Eurotiomycetes</taxon>
        <taxon>Eurotiomycetidae</taxon>
        <taxon>Eurotiales</taxon>
        <taxon>Aspergillaceae</taxon>
        <taxon>Penicillium</taxon>
    </lineage>
</organism>
<dbReference type="GO" id="GO:0008168">
    <property type="term" value="F:methyltransferase activity"/>
    <property type="evidence" value="ECO:0007669"/>
    <property type="project" value="TreeGrafter"/>
</dbReference>
<evidence type="ECO:0008006" key="3">
    <source>
        <dbReference type="Google" id="ProtNLM"/>
    </source>
</evidence>
<comment type="caution">
    <text evidence="1">The sequence shown here is derived from an EMBL/GenBank/DDBJ whole genome shotgun (WGS) entry which is preliminary data.</text>
</comment>
<protein>
    <recommendedName>
        <fullName evidence="3">Secondary metabolism regulator LAE1</fullName>
    </recommendedName>
</protein>
<dbReference type="PANTHER" id="PTHR43591">
    <property type="entry name" value="METHYLTRANSFERASE"/>
    <property type="match status" value="1"/>
</dbReference>
<dbReference type="AlphaFoldDB" id="A0AAD6CXE0"/>
<gene>
    <name evidence="1" type="ORF">N7494_005566</name>
</gene>
<keyword evidence="2" id="KW-1185">Reference proteome</keyword>
<name>A0AAD6CXE0_9EURO</name>
<dbReference type="PANTHER" id="PTHR43591:SF24">
    <property type="entry name" value="2-METHOXY-6-POLYPRENYL-1,4-BENZOQUINOL METHYLASE, MITOCHONDRIAL"/>
    <property type="match status" value="1"/>
</dbReference>
<accession>A0AAD6CXE0</accession>
<proteinExistence type="predicted"/>
<reference evidence="1 2" key="1">
    <citation type="journal article" date="2023" name="IMA Fungus">
        <title>Comparative genomic study of the Penicillium genus elucidates a diverse pangenome and 15 lateral gene transfer events.</title>
        <authorList>
            <person name="Petersen C."/>
            <person name="Sorensen T."/>
            <person name="Nielsen M.R."/>
            <person name="Sondergaard T.E."/>
            <person name="Sorensen J.L."/>
            <person name="Fitzpatrick D.A."/>
            <person name="Frisvad J.C."/>
            <person name="Nielsen K.L."/>
        </authorList>
    </citation>
    <scope>NUCLEOTIDE SEQUENCE [LARGE SCALE GENOMIC DNA]</scope>
    <source>
        <strain evidence="1 2">IBT 35679</strain>
    </source>
</reference>
<sequence length="341" mass="39261">MSDKPIAVDPDYVIARNTYQPDDFESETTSLSSTIYRGVIENGRRYQALKEGEYWGPADEQQFESYEAGHLVYVLLDSERQNPLFHSPVKNPKHVLDMGTGRGSWAIDVADIFPDATVRGVDLFPPPEKWLPPNCVMEVDDVLQDWTWREPFDLIHIRQLMGSFTDKEWEKVYKSCYDNLEPGGWVEQLEGNPRVRCDDGSVPDNNSPFVLGDEACKAADNWGRRITVADTMKESLERAGFVDVHEKTYKWPIGAWAKDPILKEAGRLHYHQWVSGMEGWSMFFLTKYGLPQPWSNEEVQVLLAKTRTEIQDPRVHVYQVARRVWARKPLPDEGSPRKTNE</sequence>